<dbReference type="STRING" id="13616.ENSMODP00000004580"/>
<dbReference type="InParanoid" id="F7ECV1"/>
<dbReference type="Proteomes" id="UP000002280">
    <property type="component" value="Chromosome 1"/>
</dbReference>
<dbReference type="GO" id="GO:2001034">
    <property type="term" value="P:positive regulation of double-strand break repair via nonhomologous end joining"/>
    <property type="evidence" value="ECO:0000318"/>
    <property type="project" value="GO_Central"/>
</dbReference>
<dbReference type="OMA" id="NHPTTAC"/>
<dbReference type="Bgee" id="ENSMODG00000003742">
    <property type="expression patterns" value="Expressed in liver and 20 other cell types or tissues"/>
</dbReference>
<name>F7ECV1_MONDO</name>
<protein>
    <recommendedName>
        <fullName evidence="1">Shieldin complex subunit 1 C-terminal domain-containing protein</fullName>
    </recommendedName>
</protein>
<dbReference type="PANTHER" id="PTHR36863:SF1">
    <property type="entry name" value="SHIELDIN COMPLEX SUBUNIT 1"/>
    <property type="match status" value="1"/>
</dbReference>
<dbReference type="InterPro" id="IPR027821">
    <property type="entry name" value="SHLD1"/>
</dbReference>
<dbReference type="GO" id="GO:0045830">
    <property type="term" value="P:positive regulation of isotype switching"/>
    <property type="evidence" value="ECO:0000318"/>
    <property type="project" value="GO_Central"/>
</dbReference>
<proteinExistence type="predicted"/>
<feature type="domain" description="Shieldin complex subunit 1 C-terminal" evidence="1">
    <location>
        <begin position="130"/>
        <end position="243"/>
    </location>
</feature>
<organism evidence="2 3">
    <name type="scientific">Monodelphis domestica</name>
    <name type="common">Gray short-tailed opossum</name>
    <dbReference type="NCBI Taxonomy" id="13616"/>
    <lineage>
        <taxon>Eukaryota</taxon>
        <taxon>Metazoa</taxon>
        <taxon>Chordata</taxon>
        <taxon>Craniata</taxon>
        <taxon>Vertebrata</taxon>
        <taxon>Euteleostomi</taxon>
        <taxon>Mammalia</taxon>
        <taxon>Metatheria</taxon>
        <taxon>Didelphimorphia</taxon>
        <taxon>Didelphidae</taxon>
        <taxon>Monodelphis</taxon>
    </lineage>
</organism>
<evidence type="ECO:0000313" key="2">
    <source>
        <dbReference type="Ensembl" id="ENSMODP00000004580.2"/>
    </source>
</evidence>
<dbReference type="AlphaFoldDB" id="F7ECV1"/>
<dbReference type="eggNOG" id="ENOG502SUXK">
    <property type="taxonomic scope" value="Eukaryota"/>
</dbReference>
<dbReference type="Ensembl" id="ENSMODT00000004680.2">
    <property type="protein sequence ID" value="ENSMODP00000004580.2"/>
    <property type="gene ID" value="ENSMODG00000003742.2"/>
</dbReference>
<reference evidence="2" key="2">
    <citation type="submission" date="2025-08" db="UniProtKB">
        <authorList>
            <consortium name="Ensembl"/>
        </authorList>
    </citation>
    <scope>IDENTIFICATION</scope>
</reference>
<evidence type="ECO:0000259" key="1">
    <source>
        <dbReference type="Pfam" id="PF15021"/>
    </source>
</evidence>
<accession>F7ECV1</accession>
<sequence>MLTARTQHGAITSGWGLFSLNKDGGCISCSALCLWSPSAVRPMESQNATSDHCSEKSSSFLDLSLTYDITQQLQQKPRQEASSEASSSMDILASFSLDSEASNLNSEQNDAGTSEDFWLNHSMANQPEPVKDDGLRKSLDHFYEVYGQALPPPEDALSTAVSRRLSQKITELSSQESQKYALHSFQMAQVILNRDGYSVIQSHCKDVHFYPLEEGNASQDTQKPTPGLSTDVISFLLKESKTKQA</sequence>
<dbReference type="GeneTree" id="ENSGT00390000014969"/>
<evidence type="ECO:0000313" key="3">
    <source>
        <dbReference type="Proteomes" id="UP000002280"/>
    </source>
</evidence>
<reference evidence="2 3" key="1">
    <citation type="journal article" date="2007" name="Nature">
        <title>Genome of the marsupial Monodelphis domestica reveals innovation in non-coding sequences.</title>
        <authorList>
            <person name="Mikkelsen T.S."/>
            <person name="Wakefield M.J."/>
            <person name="Aken B."/>
            <person name="Amemiya C.T."/>
            <person name="Chang J.L."/>
            <person name="Duke S."/>
            <person name="Garber M."/>
            <person name="Gentles A.J."/>
            <person name="Goodstadt L."/>
            <person name="Heger A."/>
            <person name="Jurka J."/>
            <person name="Kamal M."/>
            <person name="Mauceli E."/>
            <person name="Searle S.M."/>
            <person name="Sharpe T."/>
            <person name="Baker M.L."/>
            <person name="Batzer M.A."/>
            <person name="Benos P.V."/>
            <person name="Belov K."/>
            <person name="Clamp M."/>
            <person name="Cook A."/>
            <person name="Cuff J."/>
            <person name="Das R."/>
            <person name="Davidow L."/>
            <person name="Deakin J.E."/>
            <person name="Fazzari M.J."/>
            <person name="Glass J.L."/>
            <person name="Grabherr M."/>
            <person name="Greally J.M."/>
            <person name="Gu W."/>
            <person name="Hore T.A."/>
            <person name="Huttley G.A."/>
            <person name="Kleber M."/>
            <person name="Jirtle R.L."/>
            <person name="Koina E."/>
            <person name="Lee J.T."/>
            <person name="Mahony S."/>
            <person name="Marra M.A."/>
            <person name="Miller R.D."/>
            <person name="Nicholls R.D."/>
            <person name="Oda M."/>
            <person name="Papenfuss A.T."/>
            <person name="Parra Z.E."/>
            <person name="Pollock D.D."/>
            <person name="Ray D.A."/>
            <person name="Schein J.E."/>
            <person name="Speed T.P."/>
            <person name="Thompson K."/>
            <person name="VandeBerg J.L."/>
            <person name="Wade C.M."/>
            <person name="Walker J.A."/>
            <person name="Waters P.D."/>
            <person name="Webber C."/>
            <person name="Weidman J.R."/>
            <person name="Xie X."/>
            <person name="Zody M.C."/>
            <person name="Baldwin J."/>
            <person name="Abdouelleil A."/>
            <person name="Abdulkadir J."/>
            <person name="Abebe A."/>
            <person name="Abera B."/>
            <person name="Abreu J."/>
            <person name="Acer S.C."/>
            <person name="Aftuck L."/>
            <person name="Alexander A."/>
            <person name="An P."/>
            <person name="Anderson E."/>
            <person name="Anderson S."/>
            <person name="Arachi H."/>
            <person name="Azer M."/>
            <person name="Bachantsang P."/>
            <person name="Barry A."/>
            <person name="Bayul T."/>
            <person name="Berlin A."/>
            <person name="Bessette D."/>
            <person name="Bloom T."/>
            <person name="Bloom T."/>
            <person name="Boguslavskiy L."/>
            <person name="Bonnet C."/>
            <person name="Boukhgalter B."/>
            <person name="Bourzgui I."/>
            <person name="Brown A."/>
            <person name="Cahill P."/>
            <person name="Channer S."/>
            <person name="Cheshatsang Y."/>
            <person name="Chuda L."/>
            <person name="Citroen M."/>
            <person name="Collymore A."/>
            <person name="Cooke P."/>
            <person name="Costello M."/>
            <person name="D'Aco K."/>
            <person name="Daza R."/>
            <person name="De Haan G."/>
            <person name="DeGray S."/>
            <person name="DeMaso C."/>
            <person name="Dhargay N."/>
            <person name="Dooley K."/>
            <person name="Dooley E."/>
            <person name="Doricent M."/>
            <person name="Dorje P."/>
            <person name="Dorjee K."/>
            <person name="Dupes A."/>
            <person name="Elong R."/>
            <person name="Falk J."/>
            <person name="Farina A."/>
            <person name="Faro S."/>
            <person name="Ferguson D."/>
            <person name="Fisher S."/>
            <person name="Foley C.D."/>
            <person name="Franke A."/>
            <person name="Friedrich D."/>
            <person name="Gadbois L."/>
            <person name="Gearin G."/>
            <person name="Gearin C.R."/>
            <person name="Giannoukos G."/>
            <person name="Goode T."/>
            <person name="Graham J."/>
            <person name="Grandbois E."/>
            <person name="Grewal S."/>
            <person name="Gyaltsen K."/>
            <person name="Hafez N."/>
            <person name="Hagos B."/>
            <person name="Hall J."/>
            <person name="Henson C."/>
            <person name="Hollinger A."/>
            <person name="Honan T."/>
            <person name="Huard M.D."/>
            <person name="Hughes L."/>
            <person name="Hurhula B."/>
            <person name="Husby M.E."/>
            <person name="Kamat A."/>
            <person name="Kanga B."/>
            <person name="Kashin S."/>
            <person name="Khazanovich D."/>
            <person name="Kisner P."/>
            <person name="Lance K."/>
            <person name="Lara M."/>
            <person name="Lee W."/>
            <person name="Lennon N."/>
            <person name="Letendre F."/>
            <person name="LeVine R."/>
            <person name="Lipovsky A."/>
            <person name="Liu X."/>
            <person name="Liu J."/>
            <person name="Liu S."/>
            <person name="Lokyitsang T."/>
            <person name="Lokyitsang Y."/>
            <person name="Lubonja R."/>
            <person name="Lui A."/>
            <person name="MacDonald P."/>
            <person name="Magnisalis V."/>
            <person name="Maru K."/>
            <person name="Matthews C."/>
            <person name="McCusker W."/>
            <person name="McDonough S."/>
            <person name="Mehta T."/>
            <person name="Meldrim J."/>
            <person name="Meneus L."/>
            <person name="Mihai O."/>
            <person name="Mihalev A."/>
            <person name="Mihova T."/>
            <person name="Mittelman R."/>
            <person name="Mlenga V."/>
            <person name="Montmayeur A."/>
            <person name="Mulrain L."/>
            <person name="Navidi A."/>
            <person name="Naylor J."/>
            <person name="Negash T."/>
            <person name="Nguyen T."/>
            <person name="Nguyen N."/>
            <person name="Nicol R."/>
            <person name="Norbu C."/>
            <person name="Norbu N."/>
            <person name="Novod N."/>
            <person name="O'Neill B."/>
            <person name="Osman S."/>
            <person name="Markiewicz E."/>
            <person name="Oyono O.L."/>
            <person name="Patti C."/>
            <person name="Phunkhang P."/>
            <person name="Pierre F."/>
            <person name="Priest M."/>
            <person name="Raghuraman S."/>
            <person name="Rege F."/>
            <person name="Reyes R."/>
            <person name="Rise C."/>
            <person name="Rogov P."/>
            <person name="Ross K."/>
            <person name="Ryan E."/>
            <person name="Settipalli S."/>
            <person name="Shea T."/>
            <person name="Sherpa N."/>
            <person name="Shi L."/>
            <person name="Shih D."/>
            <person name="Sparrow T."/>
            <person name="Spaulding J."/>
            <person name="Stalker J."/>
            <person name="Stange-Thomann N."/>
            <person name="Stavropoulos S."/>
            <person name="Stone C."/>
            <person name="Strader C."/>
            <person name="Tesfaye S."/>
            <person name="Thomson T."/>
            <person name="Thoulutsang Y."/>
            <person name="Thoulutsang D."/>
            <person name="Topham K."/>
            <person name="Topping I."/>
            <person name="Tsamla T."/>
            <person name="Vassiliev H."/>
            <person name="Vo A."/>
            <person name="Wangchuk T."/>
            <person name="Wangdi T."/>
            <person name="Weiand M."/>
            <person name="Wilkinson J."/>
            <person name="Wilson A."/>
            <person name="Yadav S."/>
            <person name="Young G."/>
            <person name="Yu Q."/>
            <person name="Zembek L."/>
            <person name="Zhong D."/>
            <person name="Zimmer A."/>
            <person name="Zwirko Z."/>
            <person name="Jaffe D.B."/>
            <person name="Alvarez P."/>
            <person name="Brockman W."/>
            <person name="Butler J."/>
            <person name="Chin C."/>
            <person name="Gnerre S."/>
            <person name="MacCallum I."/>
            <person name="Graves J.A."/>
            <person name="Ponting C.P."/>
            <person name="Breen M."/>
            <person name="Samollow P.B."/>
            <person name="Lander E.S."/>
            <person name="Lindblad-Toh K."/>
        </authorList>
    </citation>
    <scope>NUCLEOTIDE SEQUENCE [LARGE SCALE GENOMIC DNA]</scope>
</reference>
<dbReference type="FunCoup" id="F7ECV1">
    <property type="interactions" value="100"/>
</dbReference>
<dbReference type="InterPro" id="IPR053898">
    <property type="entry name" value="SHLD1_C"/>
</dbReference>
<reference evidence="2" key="3">
    <citation type="submission" date="2025-09" db="UniProtKB">
        <authorList>
            <consortium name="Ensembl"/>
        </authorList>
    </citation>
    <scope>IDENTIFICATION</scope>
</reference>
<dbReference type="PANTHER" id="PTHR36863">
    <property type="entry name" value="SHIELDIN COMPLEX SUBUNIT 1"/>
    <property type="match status" value="1"/>
</dbReference>
<dbReference type="Pfam" id="PF15021">
    <property type="entry name" value="SHLD1_C"/>
    <property type="match status" value="1"/>
</dbReference>
<keyword evidence="3" id="KW-1185">Reference proteome</keyword>
<dbReference type="GO" id="GO:2000042">
    <property type="term" value="P:negative regulation of double-strand break repair via homologous recombination"/>
    <property type="evidence" value="ECO:0000318"/>
    <property type="project" value="GO_Central"/>
</dbReference>
<dbReference type="GO" id="GO:0035861">
    <property type="term" value="C:site of double-strand break"/>
    <property type="evidence" value="ECO:0000318"/>
    <property type="project" value="GO_Central"/>
</dbReference>
<dbReference type="HOGENOM" id="CLU_090358_0_0_1"/>